<reference evidence="1 2" key="1">
    <citation type="journal article" date="2021" name="Nat. Plants">
        <title>The Taxus genome provides insights into paclitaxel biosynthesis.</title>
        <authorList>
            <person name="Xiong X."/>
            <person name="Gou J."/>
            <person name="Liao Q."/>
            <person name="Li Y."/>
            <person name="Zhou Q."/>
            <person name="Bi G."/>
            <person name="Li C."/>
            <person name="Du R."/>
            <person name="Wang X."/>
            <person name="Sun T."/>
            <person name="Guo L."/>
            <person name="Liang H."/>
            <person name="Lu P."/>
            <person name="Wu Y."/>
            <person name="Zhang Z."/>
            <person name="Ro D.K."/>
            <person name="Shang Y."/>
            <person name="Huang S."/>
            <person name="Yan J."/>
        </authorList>
    </citation>
    <scope>NUCLEOTIDE SEQUENCE [LARGE SCALE GENOMIC DNA]</scope>
    <source>
        <strain evidence="1">Ta-2019</strain>
    </source>
</reference>
<feature type="non-terminal residue" evidence="1">
    <location>
        <position position="58"/>
    </location>
</feature>
<accession>A0AA38LIY1</accession>
<name>A0AA38LIY1_TAXCH</name>
<gene>
    <name evidence="1" type="ORF">KI387_017311</name>
</gene>
<keyword evidence="2" id="KW-1185">Reference proteome</keyword>
<sequence>GPTLRLWAALLGCGGGTVGCLTVKAAVNLKDIPERFLSIKIWVYDQLGQVIDLASFIE</sequence>
<dbReference type="AlphaFoldDB" id="A0AA38LIY1"/>
<comment type="caution">
    <text evidence="1">The sequence shown here is derived from an EMBL/GenBank/DDBJ whole genome shotgun (WGS) entry which is preliminary data.</text>
</comment>
<protein>
    <submittedName>
        <fullName evidence="1">Uncharacterized protein</fullName>
    </submittedName>
</protein>
<evidence type="ECO:0000313" key="1">
    <source>
        <dbReference type="EMBL" id="KAH9322672.1"/>
    </source>
</evidence>
<organism evidence="1 2">
    <name type="scientific">Taxus chinensis</name>
    <name type="common">Chinese yew</name>
    <name type="synonym">Taxus wallichiana var. chinensis</name>
    <dbReference type="NCBI Taxonomy" id="29808"/>
    <lineage>
        <taxon>Eukaryota</taxon>
        <taxon>Viridiplantae</taxon>
        <taxon>Streptophyta</taxon>
        <taxon>Embryophyta</taxon>
        <taxon>Tracheophyta</taxon>
        <taxon>Spermatophyta</taxon>
        <taxon>Pinopsida</taxon>
        <taxon>Pinidae</taxon>
        <taxon>Conifers II</taxon>
        <taxon>Cupressales</taxon>
        <taxon>Taxaceae</taxon>
        <taxon>Taxus</taxon>
    </lineage>
</organism>
<feature type="non-terminal residue" evidence="1">
    <location>
        <position position="1"/>
    </location>
</feature>
<dbReference type="Proteomes" id="UP000824469">
    <property type="component" value="Unassembled WGS sequence"/>
</dbReference>
<proteinExistence type="predicted"/>
<evidence type="ECO:0000313" key="2">
    <source>
        <dbReference type="Proteomes" id="UP000824469"/>
    </source>
</evidence>
<dbReference type="EMBL" id="JAHRHJ020000003">
    <property type="protein sequence ID" value="KAH9322672.1"/>
    <property type="molecule type" value="Genomic_DNA"/>
</dbReference>